<dbReference type="CDD" id="cd12952">
    <property type="entry name" value="MMP_ACEL2062"/>
    <property type="match status" value="1"/>
</dbReference>
<dbReference type="Proteomes" id="UP000010077">
    <property type="component" value="Chromosome"/>
</dbReference>
<sequence>MCAQKARPQILAPTIEQMAALAEDALSNIPQKLLKPLSSLAILVEDFPDEDICEAMNLETPFDLLSLYQGLSLNYYSTKDTSAKFDRLFLFRRSILDYWIDSGDDLYAVVRHVLIYEIGHHYGYSDSEMEEMERLADEEEANTPAGRA</sequence>
<proteinExistence type="predicted"/>
<organism evidence="1 2">
    <name type="scientific">Candidatus Endolissoclinum faulkneri L2</name>
    <dbReference type="NCBI Taxonomy" id="1193729"/>
    <lineage>
        <taxon>Bacteria</taxon>
        <taxon>Pseudomonadati</taxon>
        <taxon>Pseudomonadota</taxon>
        <taxon>Alphaproteobacteria</taxon>
        <taxon>Rhodospirillales</taxon>
        <taxon>Rhodospirillaceae</taxon>
        <taxon>Candidatus Endolissoclinum</taxon>
    </lineage>
</organism>
<dbReference type="RefSeq" id="WP_015088756.1">
    <property type="nucleotide sequence ID" value="NC_019566.1"/>
</dbReference>
<evidence type="ECO:0000313" key="2">
    <source>
        <dbReference type="Proteomes" id="UP000010077"/>
    </source>
</evidence>
<dbReference type="OrthoDB" id="9806895at2"/>
<name>K7Z5D3_9PROT</name>
<protein>
    <recommendedName>
        <fullName evidence="3">Acetylglutamate kinase</fullName>
    </recommendedName>
</protein>
<dbReference type="KEGG" id="thal:A1OE_1080"/>
<dbReference type="EMBL" id="CP003539">
    <property type="protein sequence ID" value="AFX99258.1"/>
    <property type="molecule type" value="Genomic_DNA"/>
</dbReference>
<dbReference type="Gene3D" id="3.30.2010.20">
    <property type="match status" value="1"/>
</dbReference>
<dbReference type="Pfam" id="PF06262">
    <property type="entry name" value="Zincin_1"/>
    <property type="match status" value="1"/>
</dbReference>
<dbReference type="AlphaFoldDB" id="K7Z5D3"/>
<evidence type="ECO:0000313" key="1">
    <source>
        <dbReference type="EMBL" id="AFX99258.1"/>
    </source>
</evidence>
<dbReference type="eggNOG" id="COG3824">
    <property type="taxonomic scope" value="Bacteria"/>
</dbReference>
<evidence type="ECO:0008006" key="3">
    <source>
        <dbReference type="Google" id="ProtNLM"/>
    </source>
</evidence>
<accession>K7Z5D3</accession>
<keyword evidence="2" id="KW-1185">Reference proteome</keyword>
<dbReference type="InterPro" id="IPR038555">
    <property type="entry name" value="Zincin_1_sf"/>
</dbReference>
<dbReference type="SUPFAM" id="SSF55486">
    <property type="entry name" value="Metalloproteases ('zincins'), catalytic domain"/>
    <property type="match status" value="1"/>
</dbReference>
<gene>
    <name evidence="1" type="ORF">A1OE_1080</name>
</gene>
<reference evidence="1 2" key="1">
    <citation type="journal article" date="2012" name="Proc. Natl. Acad. Sci. U.S.A.">
        <title>Genome streamlining and chemical defense in a coral reef symbiosis.</title>
        <authorList>
            <person name="Kwan J.C."/>
            <person name="Donia M.S."/>
            <person name="Han A.W."/>
            <person name="Hirose E."/>
            <person name="Haygood M.G."/>
            <person name="Schmidt E.W."/>
        </authorList>
    </citation>
    <scope>NUCLEOTIDE SEQUENCE [LARGE SCALE GENOMIC DNA]</scope>
    <source>
        <strain evidence="1 2">L2</strain>
    </source>
</reference>
<dbReference type="InterPro" id="IPR010428">
    <property type="entry name" value="Zincin_1"/>
</dbReference>
<dbReference type="HOGENOM" id="CLU_123836_0_0_5"/>